<dbReference type="EMBL" id="CYYC01000008">
    <property type="protein sequence ID" value="CUM89332.1"/>
    <property type="molecule type" value="Genomic_DNA"/>
</dbReference>
<evidence type="ECO:0000256" key="10">
    <source>
        <dbReference type="ARBA" id="ARBA00025157"/>
    </source>
</evidence>
<dbReference type="EC" id="3.6.3.-" evidence="12"/>
<dbReference type="GO" id="GO:0005524">
    <property type="term" value="F:ATP binding"/>
    <property type="evidence" value="ECO:0007669"/>
    <property type="project" value="UniProtKB-KW"/>
</dbReference>
<dbReference type="GO" id="GO:0016887">
    <property type="term" value="F:ATP hydrolysis activity"/>
    <property type="evidence" value="ECO:0007669"/>
    <property type="project" value="InterPro"/>
</dbReference>
<proteinExistence type="inferred from homology"/>
<feature type="domain" description="ABC transporter" evidence="11">
    <location>
        <begin position="2"/>
        <end position="249"/>
    </location>
</feature>
<dbReference type="InterPro" id="IPR050095">
    <property type="entry name" value="ECF_ABC_transporter_ATP-bd"/>
</dbReference>
<evidence type="ECO:0000256" key="6">
    <source>
        <dbReference type="ARBA" id="ARBA00022741"/>
    </source>
</evidence>
<dbReference type="SMART" id="SM00382">
    <property type="entry name" value="AAA"/>
    <property type="match status" value="2"/>
</dbReference>
<evidence type="ECO:0000256" key="2">
    <source>
        <dbReference type="ARBA" id="ARBA00005417"/>
    </source>
</evidence>
<protein>
    <submittedName>
        <fullName evidence="12">Putative HMP/thiamine import ATP-binding protein YkoD</fullName>
        <ecNumber evidence="12">3.6.3.-</ecNumber>
    </submittedName>
</protein>
<dbReference type="OrthoDB" id="501320at2"/>
<dbReference type="InterPro" id="IPR003439">
    <property type="entry name" value="ABC_transporter-like_ATP-bd"/>
</dbReference>
<evidence type="ECO:0000256" key="1">
    <source>
        <dbReference type="ARBA" id="ARBA00004202"/>
    </source>
</evidence>
<dbReference type="InterPro" id="IPR015856">
    <property type="entry name" value="ABC_transpr_CbiO/EcfA_su"/>
</dbReference>
<comment type="function">
    <text evidence="10">Probably part of an ABC transporter complex. Responsible for energy coupling to the transport system.</text>
</comment>
<keyword evidence="7 12" id="KW-0067">ATP-binding</keyword>
<comment type="similarity">
    <text evidence="2">Belongs to the ABC transporter superfamily.</text>
</comment>
<dbReference type="PROSITE" id="PS50893">
    <property type="entry name" value="ABC_TRANSPORTER_2"/>
    <property type="match status" value="2"/>
</dbReference>
<dbReference type="RefSeq" id="WP_055182604.1">
    <property type="nucleotide sequence ID" value="NZ_CYYC01000008.1"/>
</dbReference>
<evidence type="ECO:0000256" key="5">
    <source>
        <dbReference type="ARBA" id="ARBA00022737"/>
    </source>
</evidence>
<dbReference type="PROSITE" id="PS00211">
    <property type="entry name" value="ABC_TRANSPORTER_1"/>
    <property type="match status" value="1"/>
</dbReference>
<evidence type="ECO:0000256" key="9">
    <source>
        <dbReference type="ARBA" id="ARBA00023136"/>
    </source>
</evidence>
<sequence>MIECQDVSFSYPASTIPDSERQVGGALKHISCTIEDGSFVLLCGTSGCGKTTMTRLFNGLIPHYHEGTYTGSVYLDGKDTRDLSLFDISLKVGSVFQNPRSQFFNVDTTSELAFGPENHGIAEDLVRDRVKRVAAQLKLEPLLDRSIFSLSGGEKQKIACGSAAAIDPDIYVLDEPSSNLDAYAIADFRQLLFTLKSQGKTIIISEHRLYYLSGLFDRVLYLKDGEIEGDYTAEEFCGLSARQRDDMGLRPLDLAGLSEVEGTPQRMNEAVWTIKNVSFAYKHEPETLHITETSFPSGSATAIIGHNGAGKSTFARCLCGLEKHFKGTVQDQSKNYSRKERLKLCYMVMQDVNHQLFTESLLDEILLSMRTENKQRAREILKEMDLLSFEDCHPMGLSGGQKQRVAVASAIASERPLILFDEPTSGLDLFHMRQVANVVNQVANAGRTALVVTHDPEFILRCCNYVLHLENGQVQESYSIEDSNGRKRLLKFFLSDMKKEVSTE</sequence>
<evidence type="ECO:0000256" key="3">
    <source>
        <dbReference type="ARBA" id="ARBA00022448"/>
    </source>
</evidence>
<dbReference type="Pfam" id="PF00005">
    <property type="entry name" value="ABC_tran"/>
    <property type="match status" value="2"/>
</dbReference>
<dbReference type="Proteomes" id="UP000095390">
    <property type="component" value="Unassembled WGS sequence"/>
</dbReference>
<keyword evidence="5" id="KW-0677">Repeat</keyword>
<keyword evidence="12" id="KW-0378">Hydrolase</keyword>
<accession>A0A173SG24</accession>
<dbReference type="PANTHER" id="PTHR43553">
    <property type="entry name" value="HEAVY METAL TRANSPORTER"/>
    <property type="match status" value="1"/>
</dbReference>
<keyword evidence="8" id="KW-1278">Translocase</keyword>
<evidence type="ECO:0000256" key="8">
    <source>
        <dbReference type="ARBA" id="ARBA00022967"/>
    </source>
</evidence>
<evidence type="ECO:0000259" key="11">
    <source>
        <dbReference type="PROSITE" id="PS50893"/>
    </source>
</evidence>
<keyword evidence="6" id="KW-0547">Nucleotide-binding</keyword>
<feature type="domain" description="ABC transporter" evidence="11">
    <location>
        <begin position="272"/>
        <end position="496"/>
    </location>
</feature>
<evidence type="ECO:0000256" key="4">
    <source>
        <dbReference type="ARBA" id="ARBA00022475"/>
    </source>
</evidence>
<evidence type="ECO:0000313" key="13">
    <source>
        <dbReference type="Proteomes" id="UP000095390"/>
    </source>
</evidence>
<dbReference type="CDD" id="cd03225">
    <property type="entry name" value="ABC_cobalt_CbiO_domain1"/>
    <property type="match status" value="1"/>
</dbReference>
<dbReference type="InterPro" id="IPR027417">
    <property type="entry name" value="P-loop_NTPase"/>
</dbReference>
<dbReference type="GO" id="GO:0043190">
    <property type="term" value="C:ATP-binding cassette (ABC) transporter complex"/>
    <property type="evidence" value="ECO:0007669"/>
    <property type="project" value="TreeGrafter"/>
</dbReference>
<gene>
    <name evidence="12" type="primary">ykoD_1</name>
    <name evidence="12" type="ORF">ERS852578_00909</name>
</gene>
<comment type="subcellular location">
    <subcellularLocation>
        <location evidence="1">Cell membrane</location>
        <topology evidence="1">Peripheral membrane protein</topology>
    </subcellularLocation>
</comment>
<keyword evidence="4" id="KW-1003">Cell membrane</keyword>
<dbReference type="GO" id="GO:0042626">
    <property type="term" value="F:ATPase-coupled transmembrane transporter activity"/>
    <property type="evidence" value="ECO:0007669"/>
    <property type="project" value="TreeGrafter"/>
</dbReference>
<name>A0A173SG24_9FIRM</name>
<organism evidence="12 13">
    <name type="scientific">Anaerobutyricum hallii</name>
    <dbReference type="NCBI Taxonomy" id="39488"/>
    <lineage>
        <taxon>Bacteria</taxon>
        <taxon>Bacillati</taxon>
        <taxon>Bacillota</taxon>
        <taxon>Clostridia</taxon>
        <taxon>Lachnospirales</taxon>
        <taxon>Lachnospiraceae</taxon>
        <taxon>Anaerobutyricum</taxon>
    </lineage>
</organism>
<dbReference type="AlphaFoldDB" id="A0A173SG24"/>
<dbReference type="Gene3D" id="3.40.50.300">
    <property type="entry name" value="P-loop containing nucleotide triphosphate hydrolases"/>
    <property type="match status" value="2"/>
</dbReference>
<dbReference type="SUPFAM" id="SSF52540">
    <property type="entry name" value="P-loop containing nucleoside triphosphate hydrolases"/>
    <property type="match status" value="2"/>
</dbReference>
<dbReference type="InterPro" id="IPR003593">
    <property type="entry name" value="AAA+_ATPase"/>
</dbReference>
<evidence type="ECO:0000256" key="7">
    <source>
        <dbReference type="ARBA" id="ARBA00022840"/>
    </source>
</evidence>
<evidence type="ECO:0000313" key="12">
    <source>
        <dbReference type="EMBL" id="CUM89332.1"/>
    </source>
</evidence>
<keyword evidence="3" id="KW-0813">Transport</keyword>
<dbReference type="CDD" id="cd03226">
    <property type="entry name" value="ABC_cobalt_CbiO_domain2"/>
    <property type="match status" value="1"/>
</dbReference>
<dbReference type="InterPro" id="IPR017871">
    <property type="entry name" value="ABC_transporter-like_CS"/>
</dbReference>
<reference evidence="12 13" key="1">
    <citation type="submission" date="2015-09" db="EMBL/GenBank/DDBJ databases">
        <authorList>
            <consortium name="Pathogen Informatics"/>
        </authorList>
    </citation>
    <scope>NUCLEOTIDE SEQUENCE [LARGE SCALE GENOMIC DNA]</scope>
    <source>
        <strain evidence="12 13">2789STDY5834966</strain>
    </source>
</reference>
<keyword evidence="9" id="KW-0472">Membrane</keyword>
<dbReference type="PANTHER" id="PTHR43553:SF23">
    <property type="entry name" value="ABC TRANSPORTER ATP-BINDING COMPONENT"/>
    <property type="match status" value="1"/>
</dbReference>